<feature type="region of interest" description="Disordered" evidence="8">
    <location>
        <begin position="681"/>
        <end position="759"/>
    </location>
</feature>
<feature type="compositionally biased region" description="Low complexity" evidence="8">
    <location>
        <begin position="194"/>
        <end position="211"/>
    </location>
</feature>
<dbReference type="Pfam" id="PF07766">
    <property type="entry name" value="LETM1_RBD"/>
    <property type="match status" value="1"/>
</dbReference>
<feature type="region of interest" description="Disordered" evidence="8">
    <location>
        <begin position="876"/>
        <end position="932"/>
    </location>
</feature>
<dbReference type="PANTHER" id="PTHR14009:SF1">
    <property type="entry name" value="MITOCHONDRIAL PROTON_CALCIUM EXCHANGER PROTEIN"/>
    <property type="match status" value="1"/>
</dbReference>
<sequence length="932" mass="101736">MKNVLSLGYKSAAVAAGSAAVPARYSPHVAAATAVAAAAAASAAPSAPNTIGNTVCLLGARSANARRASTTRNGPQEGTLRGPQRGPSSPWAPISALAANMPWNGGSVSAPISSSSKSSVFQERPATSPSVSAPATAPACAESRRMRICQIFHQLQLQQHQQVLLQLQQKQEQPHSLFSVKIYPSGVATAIQRRASSHAAHASQGVASQSSKQQNRTQAAGAPGGPPGGPGAAPGGPRSKWRFVKAAGRHALAATKKLAKLLWRFVVITCRYTAEFIRNPRVVEKWYAKAKHATLHTVRWCLTGFRLFFANVRVSYQLLKKKILGYPLRYNEHKLLVRTTADALKLIPFSLLIIVPLGELLIPVALRLFPNMLPSTFKQQPVDHAFLSRKLQAKQELAAFFQELLQERTRQLIEQTPAADSAAKAKALKSFQAKLLKPNNTSEPPLPGLKEVLEFSRLFKDDFVLDKMDLQTLQVMCKLLGLQPYSVRSHVVLQLRHHINHIQREDREFLWEGVESLTHEELVEACRDRGMKFYGTTDDAMREQMRRWLEVSSHCDVPPILLLWSRCVSMIPASRLPEAAAQAAPAAAAAAPGAEETAKEPSISLAAVAGQQAAAEERKDEAAAAKEAATTAATTAAATDAETETDSLRKTASLEAMTKQVELLREEEESLRQSISLLQEERAQHTQMQKQQRHPEAPEDARDTSAETLQQQLQQQQLQQQRQPDVSEVEGTPGEAATVEAEAQANTESGKETRDGRDVERELRLLRQLTDIQHEHEERQFHVFNQVQMAVEALKSKLAPPTKGTAEAAEAADATVSAAAEAAATAAEVLEPDPKEVLRQQAAELLKDELHELDLCMALLAQEFAEDAKEVEHFMTDARNPPDDSATTEGEGQSAEDVSKREREKAEMKVTSETSADEKQPNETNKVNKAES</sequence>
<gene>
    <name evidence="10" type="ORF">ETH_00014485</name>
</gene>
<dbReference type="Proteomes" id="UP000030747">
    <property type="component" value="Unassembled WGS sequence"/>
</dbReference>
<keyword evidence="3" id="KW-0999">Mitochondrion inner membrane</keyword>
<feature type="compositionally biased region" description="Basic and acidic residues" evidence="8">
    <location>
        <begin position="897"/>
        <end position="932"/>
    </location>
</feature>
<proteinExistence type="predicted"/>
<dbReference type="OrthoDB" id="275278at2759"/>
<evidence type="ECO:0000256" key="3">
    <source>
        <dbReference type="ARBA" id="ARBA00022792"/>
    </source>
</evidence>
<keyword evidence="11" id="KW-1185">Reference proteome</keyword>
<feature type="compositionally biased region" description="Basic and acidic residues" evidence="8">
    <location>
        <begin position="693"/>
        <end position="705"/>
    </location>
</feature>
<dbReference type="RefSeq" id="XP_013232983.1">
    <property type="nucleotide sequence ID" value="XM_013377529.1"/>
</dbReference>
<evidence type="ECO:0000313" key="10">
    <source>
        <dbReference type="EMBL" id="CDJ42233.1"/>
    </source>
</evidence>
<dbReference type="GO" id="GO:0043022">
    <property type="term" value="F:ribosome binding"/>
    <property type="evidence" value="ECO:0007669"/>
    <property type="project" value="InterPro"/>
</dbReference>
<dbReference type="GeneID" id="25252054"/>
<evidence type="ECO:0000313" key="11">
    <source>
        <dbReference type="Proteomes" id="UP000030747"/>
    </source>
</evidence>
<evidence type="ECO:0000259" key="9">
    <source>
        <dbReference type="PROSITE" id="PS51758"/>
    </source>
</evidence>
<keyword evidence="4" id="KW-1133">Transmembrane helix</keyword>
<evidence type="ECO:0000256" key="5">
    <source>
        <dbReference type="ARBA" id="ARBA00023128"/>
    </source>
</evidence>
<evidence type="ECO:0000256" key="6">
    <source>
        <dbReference type="ARBA" id="ARBA00023136"/>
    </source>
</evidence>
<dbReference type="PROSITE" id="PS51758">
    <property type="entry name" value="LETM1_RBD"/>
    <property type="match status" value="1"/>
</dbReference>
<accession>U6KZ70</accession>
<dbReference type="InterPro" id="IPR044202">
    <property type="entry name" value="LETM1/MDM38-like"/>
</dbReference>
<dbReference type="PANTHER" id="PTHR14009">
    <property type="entry name" value="LEUCINE ZIPPER-EF-HAND CONTAINING TRANSMEMBRANE PROTEIN"/>
    <property type="match status" value="1"/>
</dbReference>
<dbReference type="OMA" id="ERAQHTQ"/>
<evidence type="ECO:0000256" key="2">
    <source>
        <dbReference type="ARBA" id="ARBA00022692"/>
    </source>
</evidence>
<organism evidence="10 11">
    <name type="scientific">Eimeria tenella</name>
    <name type="common">Coccidian parasite</name>
    <dbReference type="NCBI Taxonomy" id="5802"/>
    <lineage>
        <taxon>Eukaryota</taxon>
        <taxon>Sar</taxon>
        <taxon>Alveolata</taxon>
        <taxon>Apicomplexa</taxon>
        <taxon>Conoidasida</taxon>
        <taxon>Coccidia</taxon>
        <taxon>Eucoccidiorida</taxon>
        <taxon>Eimeriorina</taxon>
        <taxon>Eimeriidae</taxon>
        <taxon>Eimeria</taxon>
    </lineage>
</organism>
<feature type="compositionally biased region" description="Low complexity" evidence="8">
    <location>
        <begin position="709"/>
        <end position="723"/>
    </location>
</feature>
<keyword evidence="2" id="KW-0812">Transmembrane</keyword>
<comment type="subcellular location">
    <subcellularLocation>
        <location evidence="1">Mitochondrion inner membrane</location>
        <topology evidence="1">Single-pass membrane protein</topology>
    </subcellularLocation>
</comment>
<feature type="region of interest" description="Disordered" evidence="8">
    <location>
        <begin position="616"/>
        <end position="652"/>
    </location>
</feature>
<feature type="region of interest" description="Disordered" evidence="8">
    <location>
        <begin position="194"/>
        <end position="239"/>
    </location>
</feature>
<dbReference type="VEuPathDB" id="ToxoDB:ETH2_0519200"/>
<keyword evidence="6" id="KW-0472">Membrane</keyword>
<keyword evidence="5 7" id="KW-0496">Mitochondrion</keyword>
<evidence type="ECO:0000256" key="1">
    <source>
        <dbReference type="ARBA" id="ARBA00004434"/>
    </source>
</evidence>
<feature type="region of interest" description="Disordered" evidence="8">
    <location>
        <begin position="66"/>
        <end position="93"/>
    </location>
</feature>
<name>U6KZ70_EIMTE</name>
<dbReference type="EMBL" id="HG675701">
    <property type="protein sequence ID" value="CDJ42233.1"/>
    <property type="molecule type" value="Genomic_DNA"/>
</dbReference>
<dbReference type="GO" id="GO:0005743">
    <property type="term" value="C:mitochondrial inner membrane"/>
    <property type="evidence" value="ECO:0007669"/>
    <property type="project" value="UniProtKB-SubCell"/>
</dbReference>
<reference evidence="10" key="2">
    <citation type="submission" date="2013-10" db="EMBL/GenBank/DDBJ databases">
        <authorList>
            <person name="Aslett M."/>
        </authorList>
    </citation>
    <scope>NUCLEOTIDE SEQUENCE [LARGE SCALE GENOMIC DNA]</scope>
    <source>
        <strain evidence="10">Houghton</strain>
    </source>
</reference>
<dbReference type="AlphaFoldDB" id="U6KZ70"/>
<dbReference type="InterPro" id="IPR033122">
    <property type="entry name" value="LETM1-like_RBD"/>
</dbReference>
<feature type="compositionally biased region" description="Low complexity" evidence="8">
    <location>
        <begin position="625"/>
        <end position="640"/>
    </location>
</feature>
<evidence type="ECO:0000256" key="8">
    <source>
        <dbReference type="SAM" id="MobiDB-lite"/>
    </source>
</evidence>
<feature type="domain" description="Letm1 RBD" evidence="9">
    <location>
        <begin position="389"/>
        <end position="651"/>
    </location>
</feature>
<protein>
    <recommendedName>
        <fullName evidence="9">Letm1 RBD domain-containing protein</fullName>
    </recommendedName>
</protein>
<dbReference type="VEuPathDB" id="ToxoDB:ETH_00014485"/>
<reference evidence="10" key="1">
    <citation type="submission" date="2013-10" db="EMBL/GenBank/DDBJ databases">
        <title>Genomic analysis of the causative agents of coccidiosis in chickens.</title>
        <authorList>
            <person name="Reid A.J."/>
            <person name="Blake D."/>
            <person name="Billington K."/>
            <person name="Browne H."/>
            <person name="Dunn M."/>
            <person name="Hung S."/>
            <person name="Kawahara F."/>
            <person name="Miranda-Saavedra D."/>
            <person name="Mourier T."/>
            <person name="Nagra H."/>
            <person name="Otto T.D."/>
            <person name="Rawlings N."/>
            <person name="Sanchez A."/>
            <person name="Sanders M."/>
            <person name="Subramaniam C."/>
            <person name="Tay Y."/>
            <person name="Dear P."/>
            <person name="Doerig C."/>
            <person name="Gruber A."/>
            <person name="Parkinson J."/>
            <person name="Shirley M."/>
            <person name="Wan K.L."/>
            <person name="Berriman M."/>
            <person name="Tomley F."/>
            <person name="Pain A."/>
        </authorList>
    </citation>
    <scope>NUCLEOTIDE SEQUENCE [LARGE SCALE GENOMIC DNA]</scope>
    <source>
        <strain evidence="10">Houghton</strain>
    </source>
</reference>
<feature type="compositionally biased region" description="Basic and acidic residues" evidence="8">
    <location>
        <begin position="749"/>
        <end position="759"/>
    </location>
</feature>
<evidence type="ECO:0000256" key="4">
    <source>
        <dbReference type="ARBA" id="ARBA00022989"/>
    </source>
</evidence>
<dbReference type="GO" id="GO:0030003">
    <property type="term" value="P:intracellular monoatomic cation homeostasis"/>
    <property type="evidence" value="ECO:0007669"/>
    <property type="project" value="TreeGrafter"/>
</dbReference>
<evidence type="ECO:0000256" key="7">
    <source>
        <dbReference type="PROSITE-ProRule" id="PRU01094"/>
    </source>
</evidence>